<feature type="transmembrane region" description="Helical" evidence="6">
    <location>
        <begin position="372"/>
        <end position="390"/>
    </location>
</feature>
<dbReference type="EMBL" id="JAIBOA010000012">
    <property type="protein sequence ID" value="MBW8484630.1"/>
    <property type="molecule type" value="Genomic_DNA"/>
</dbReference>
<keyword evidence="5 6" id="KW-0472">Membrane</keyword>
<feature type="transmembrane region" description="Helical" evidence="6">
    <location>
        <begin position="261"/>
        <end position="283"/>
    </location>
</feature>
<feature type="transmembrane region" description="Helical" evidence="6">
    <location>
        <begin position="304"/>
        <end position="322"/>
    </location>
</feature>
<evidence type="ECO:0000256" key="4">
    <source>
        <dbReference type="ARBA" id="ARBA00022989"/>
    </source>
</evidence>
<evidence type="ECO:0000256" key="3">
    <source>
        <dbReference type="ARBA" id="ARBA00022692"/>
    </source>
</evidence>
<evidence type="ECO:0000256" key="6">
    <source>
        <dbReference type="SAM" id="Phobius"/>
    </source>
</evidence>
<evidence type="ECO:0000256" key="1">
    <source>
        <dbReference type="ARBA" id="ARBA00004651"/>
    </source>
</evidence>
<keyword evidence="4 6" id="KW-1133">Transmembrane helix</keyword>
<evidence type="ECO:0000256" key="2">
    <source>
        <dbReference type="ARBA" id="ARBA00022475"/>
    </source>
</evidence>
<evidence type="ECO:0000313" key="7">
    <source>
        <dbReference type="EMBL" id="MBW8484630.1"/>
    </source>
</evidence>
<keyword evidence="2" id="KW-1003">Cell membrane</keyword>
<evidence type="ECO:0000256" key="5">
    <source>
        <dbReference type="ARBA" id="ARBA00023136"/>
    </source>
</evidence>
<dbReference type="Proteomes" id="UP000774570">
    <property type="component" value="Unassembled WGS sequence"/>
</dbReference>
<evidence type="ECO:0000313" key="8">
    <source>
        <dbReference type="Proteomes" id="UP000774570"/>
    </source>
</evidence>
<comment type="subcellular location">
    <subcellularLocation>
        <location evidence="1">Cell membrane</location>
        <topology evidence="1">Multi-pass membrane protein</topology>
    </subcellularLocation>
</comment>
<reference evidence="7 8" key="1">
    <citation type="submission" date="2021-07" db="EMBL/GenBank/DDBJ databases">
        <title>Actinomadura sp. PM05-2 isolated from lichen.</title>
        <authorList>
            <person name="Somphong A."/>
            <person name="Phongsopitanun W."/>
            <person name="Tanasupawat S."/>
            <person name="Peongsungnone V."/>
        </authorList>
    </citation>
    <scope>NUCLEOTIDE SEQUENCE [LARGE SCALE GENOMIC DNA]</scope>
    <source>
        <strain evidence="7 8">PM05-2</strain>
    </source>
</reference>
<protein>
    <recommendedName>
        <fullName evidence="9">Polysaccharide biosynthesis protein</fullName>
    </recommendedName>
</protein>
<feature type="transmembrane region" description="Helical" evidence="6">
    <location>
        <begin position="127"/>
        <end position="146"/>
    </location>
</feature>
<feature type="transmembrane region" description="Helical" evidence="6">
    <location>
        <begin position="188"/>
        <end position="207"/>
    </location>
</feature>
<gene>
    <name evidence="7" type="ORF">K1Y72_19760</name>
</gene>
<keyword evidence="8" id="KW-1185">Reference proteome</keyword>
<dbReference type="PANTHER" id="PTHR30250:SF11">
    <property type="entry name" value="O-ANTIGEN TRANSPORTER-RELATED"/>
    <property type="match status" value="1"/>
</dbReference>
<proteinExistence type="predicted"/>
<feature type="transmembrane region" description="Helical" evidence="6">
    <location>
        <begin position="228"/>
        <end position="249"/>
    </location>
</feature>
<dbReference type="PANTHER" id="PTHR30250">
    <property type="entry name" value="PST FAMILY PREDICTED COLANIC ACID TRANSPORTER"/>
    <property type="match status" value="1"/>
</dbReference>
<feature type="transmembrane region" description="Helical" evidence="6">
    <location>
        <begin position="396"/>
        <end position="416"/>
    </location>
</feature>
<dbReference type="RefSeq" id="WP_220167867.1">
    <property type="nucleotide sequence ID" value="NZ_JAIBOA010000012.1"/>
</dbReference>
<feature type="transmembrane region" description="Helical" evidence="6">
    <location>
        <begin position="342"/>
        <end position="365"/>
    </location>
</feature>
<name>A0ABS7FWT1_9ACTN</name>
<feature type="transmembrane region" description="Helical" evidence="6">
    <location>
        <begin position="52"/>
        <end position="71"/>
    </location>
</feature>
<comment type="caution">
    <text evidence="7">The sequence shown here is derived from an EMBL/GenBank/DDBJ whole genome shotgun (WGS) entry which is preliminary data.</text>
</comment>
<evidence type="ECO:0008006" key="9">
    <source>
        <dbReference type="Google" id="ProtNLM"/>
    </source>
</evidence>
<feature type="transmembrane region" description="Helical" evidence="6">
    <location>
        <begin position="21"/>
        <end position="40"/>
    </location>
</feature>
<accession>A0ABS7FWT1</accession>
<dbReference type="InterPro" id="IPR050833">
    <property type="entry name" value="Poly_Biosynth_Transport"/>
</dbReference>
<feature type="transmembrane region" description="Helical" evidence="6">
    <location>
        <begin position="92"/>
        <end position="115"/>
    </location>
</feature>
<keyword evidence="3 6" id="KW-0812">Transmembrane</keyword>
<organism evidence="7 8">
    <name type="scientific">Actinomadura parmotrematis</name>
    <dbReference type="NCBI Taxonomy" id="2864039"/>
    <lineage>
        <taxon>Bacteria</taxon>
        <taxon>Bacillati</taxon>
        <taxon>Actinomycetota</taxon>
        <taxon>Actinomycetes</taxon>
        <taxon>Streptosporangiales</taxon>
        <taxon>Thermomonosporaceae</taxon>
        <taxon>Actinomadura</taxon>
    </lineage>
</organism>
<sequence length="436" mass="43565">MSAATAPPGRRAAPTAGRGTMIVGAGLVLLGVSATVYLVLSARAVGPREFASLSTLWTLVYTFGIGAFLPFEQEAGRALAHRGQLGQGGAPVLARTAAGAAAVLAVLLAAGALLAPALVGRLFDGRWAPLLALGAALAAMSAQYVTRGAFSGTGRFGWYSAQLGLEGGVRIAGCLALFAAGVHTAAPYAWLLAAAPLLSVLATAPGTRAALRPGPAAAWSEISVNLGWLLLAAVCAQGVANAAMVAVRLLDPGSDAAGRFLAAFVVARVPLFLFQAVQAVLLPGLSRALAAGDRPAFGRELRRVLAATGAVGAAGVLGAALAGPQVLHLAFGAGFHLGRLDIVVLAGATALYMIAQVFQSGLVALGRHAGNGLGWAGALLVFVLACLLPMDVLPRVEVALVLSCAAAVLLLGLRLAGAARATVPAGGRIDDGMVTL</sequence>